<evidence type="ECO:0000313" key="3">
    <source>
        <dbReference type="Proteomes" id="UP000265848"/>
    </source>
</evidence>
<dbReference type="OrthoDB" id="23692at2"/>
<comment type="caution">
    <text evidence="2">The sequence shown here is derived from an EMBL/GenBank/DDBJ whole genome shotgun (WGS) entry which is preliminary data.</text>
</comment>
<name>A0A399J2H8_9RHOB</name>
<dbReference type="PANTHER" id="PTHR33121">
    <property type="entry name" value="CYCLIC DI-GMP PHOSPHODIESTERASE PDEF"/>
    <property type="match status" value="1"/>
</dbReference>
<accession>A0A399J2H8</accession>
<reference evidence="2 3" key="1">
    <citation type="submission" date="2018-08" db="EMBL/GenBank/DDBJ databases">
        <title>Pseudooceanicola sediminis CY03 in the family Rhodobacteracea.</title>
        <authorList>
            <person name="Zhang Y.-J."/>
        </authorList>
    </citation>
    <scope>NUCLEOTIDE SEQUENCE [LARGE SCALE GENOMIC DNA]</scope>
    <source>
        <strain evidence="2 3">CY03</strain>
    </source>
</reference>
<evidence type="ECO:0000313" key="2">
    <source>
        <dbReference type="EMBL" id="RII39431.1"/>
    </source>
</evidence>
<dbReference type="GO" id="GO:0071111">
    <property type="term" value="F:cyclic-guanylate-specific phosphodiesterase activity"/>
    <property type="evidence" value="ECO:0007669"/>
    <property type="project" value="InterPro"/>
</dbReference>
<sequence length="284" mass="31582">MAGGKGEWANGPVSRNSKYDGEVTRIALRAPDVRTLVATALDSGAVALAYQPIVGVGRNARTAYHEGLIRLFDPAGHVIPAKDFIGAVETSELGRVIDCKALDIGLKTLNEQQDIRLAINMSTRSIGYADWNRTLHRWLERDPTIGERLIIEITERSAMLSPELVISFMQDLQRHGICFALDDFGSGYTSFRYLRDFSFDIVKIDGAFIRDISATPDHQVLTRALVMIADHFDMLTIAERVETQRDADWLSECGIDYLQGYFLARPTLYPPWIDSTTGPPPPPG</sequence>
<dbReference type="CDD" id="cd01948">
    <property type="entry name" value="EAL"/>
    <property type="match status" value="1"/>
</dbReference>
<dbReference type="InterPro" id="IPR050706">
    <property type="entry name" value="Cyclic-di-GMP_PDE-like"/>
</dbReference>
<dbReference type="InterPro" id="IPR001633">
    <property type="entry name" value="EAL_dom"/>
</dbReference>
<dbReference type="PROSITE" id="PS50883">
    <property type="entry name" value="EAL"/>
    <property type="match status" value="1"/>
</dbReference>
<dbReference type="SMART" id="SM00052">
    <property type="entry name" value="EAL"/>
    <property type="match status" value="1"/>
</dbReference>
<evidence type="ECO:0000259" key="1">
    <source>
        <dbReference type="PROSITE" id="PS50883"/>
    </source>
</evidence>
<dbReference type="AlphaFoldDB" id="A0A399J2H8"/>
<feature type="domain" description="EAL" evidence="1">
    <location>
        <begin position="30"/>
        <end position="280"/>
    </location>
</feature>
<dbReference type="Pfam" id="PF00563">
    <property type="entry name" value="EAL"/>
    <property type="match status" value="1"/>
</dbReference>
<dbReference type="Proteomes" id="UP000265848">
    <property type="component" value="Unassembled WGS sequence"/>
</dbReference>
<organism evidence="2 3">
    <name type="scientific">Pseudooceanicola sediminis</name>
    <dbReference type="NCBI Taxonomy" id="2211117"/>
    <lineage>
        <taxon>Bacteria</taxon>
        <taxon>Pseudomonadati</taxon>
        <taxon>Pseudomonadota</taxon>
        <taxon>Alphaproteobacteria</taxon>
        <taxon>Rhodobacterales</taxon>
        <taxon>Paracoccaceae</taxon>
        <taxon>Pseudooceanicola</taxon>
    </lineage>
</organism>
<dbReference type="SUPFAM" id="SSF141868">
    <property type="entry name" value="EAL domain-like"/>
    <property type="match status" value="1"/>
</dbReference>
<dbReference type="EMBL" id="QWJJ01000005">
    <property type="protein sequence ID" value="RII39431.1"/>
    <property type="molecule type" value="Genomic_DNA"/>
</dbReference>
<dbReference type="RefSeq" id="WP_119398387.1">
    <property type="nucleotide sequence ID" value="NZ_QWJJ01000005.1"/>
</dbReference>
<dbReference type="Gene3D" id="3.20.20.450">
    <property type="entry name" value="EAL domain"/>
    <property type="match status" value="1"/>
</dbReference>
<gene>
    <name evidence="2" type="ORF">DL237_07255</name>
</gene>
<dbReference type="InterPro" id="IPR035919">
    <property type="entry name" value="EAL_sf"/>
</dbReference>
<proteinExistence type="predicted"/>
<protein>
    <submittedName>
        <fullName evidence="2">EAL domain-containing protein</fullName>
    </submittedName>
</protein>
<dbReference type="PANTHER" id="PTHR33121:SF79">
    <property type="entry name" value="CYCLIC DI-GMP PHOSPHODIESTERASE PDED-RELATED"/>
    <property type="match status" value="1"/>
</dbReference>
<keyword evidence="3" id="KW-1185">Reference proteome</keyword>